<dbReference type="GO" id="GO:0004722">
    <property type="term" value="F:protein serine/threonine phosphatase activity"/>
    <property type="evidence" value="ECO:0007669"/>
    <property type="project" value="InterPro"/>
</dbReference>
<dbReference type="KEGG" id="dpn:BCB69_02520"/>
<evidence type="ECO:0000313" key="3">
    <source>
        <dbReference type="Proteomes" id="UP000094757"/>
    </source>
</evidence>
<name>A0A1B3WD96_9FIRM</name>
<dbReference type="AlphaFoldDB" id="A0A1B3WD96"/>
<gene>
    <name evidence="2" type="ORF">BCB69_02520</name>
</gene>
<dbReference type="RefSeq" id="WP_069176927.1">
    <property type="nucleotide sequence ID" value="NZ_CP017037.1"/>
</dbReference>
<dbReference type="EMBL" id="CP017037">
    <property type="protein sequence ID" value="AOH38944.1"/>
    <property type="molecule type" value="Genomic_DNA"/>
</dbReference>
<dbReference type="PROSITE" id="PS51746">
    <property type="entry name" value="PPM_2"/>
    <property type="match status" value="1"/>
</dbReference>
<feature type="domain" description="PPM-type phosphatase" evidence="1">
    <location>
        <begin position="4"/>
        <end position="243"/>
    </location>
</feature>
<dbReference type="SUPFAM" id="SSF81606">
    <property type="entry name" value="PP2C-like"/>
    <property type="match status" value="1"/>
</dbReference>
<dbReference type="PANTHER" id="PTHR13832">
    <property type="entry name" value="PROTEIN PHOSPHATASE 2C"/>
    <property type="match status" value="1"/>
</dbReference>
<dbReference type="Pfam" id="PF13672">
    <property type="entry name" value="PP2C_2"/>
    <property type="match status" value="1"/>
</dbReference>
<evidence type="ECO:0000313" key="2">
    <source>
        <dbReference type="EMBL" id="AOH38944.1"/>
    </source>
</evidence>
<dbReference type="InterPro" id="IPR036457">
    <property type="entry name" value="PPM-type-like_dom_sf"/>
</dbReference>
<reference evidence="3" key="1">
    <citation type="submission" date="2016-08" db="EMBL/GenBank/DDBJ databases">
        <authorList>
            <person name="Holder M.E."/>
            <person name="Ajami N.J."/>
            <person name="Petrosino J.F."/>
        </authorList>
    </citation>
    <scope>NUCLEOTIDE SEQUENCE [LARGE SCALE GENOMIC DNA]</scope>
    <source>
        <strain evidence="3">F0677</strain>
    </source>
</reference>
<dbReference type="CDD" id="cd00143">
    <property type="entry name" value="PP2Cc"/>
    <property type="match status" value="1"/>
</dbReference>
<proteinExistence type="predicted"/>
<dbReference type="STRING" id="39950.BCB69_02520"/>
<dbReference type="SMART" id="SM00332">
    <property type="entry name" value="PP2Cc"/>
    <property type="match status" value="1"/>
</dbReference>
<dbReference type="Gene3D" id="3.60.40.10">
    <property type="entry name" value="PPM-type phosphatase domain"/>
    <property type="match status" value="1"/>
</dbReference>
<dbReference type="InterPro" id="IPR015655">
    <property type="entry name" value="PP2C"/>
</dbReference>
<dbReference type="SMART" id="SM00331">
    <property type="entry name" value="PP2C_SIG"/>
    <property type="match status" value="1"/>
</dbReference>
<accession>A0A1B3WD96</accession>
<dbReference type="NCBIfam" id="NF033484">
    <property type="entry name" value="Stp1_PP2C_phos"/>
    <property type="match status" value="1"/>
</dbReference>
<organism evidence="2 3">
    <name type="scientific">Dialister pneumosintes</name>
    <dbReference type="NCBI Taxonomy" id="39950"/>
    <lineage>
        <taxon>Bacteria</taxon>
        <taxon>Bacillati</taxon>
        <taxon>Bacillota</taxon>
        <taxon>Negativicutes</taxon>
        <taxon>Veillonellales</taxon>
        <taxon>Veillonellaceae</taxon>
        <taxon>Dialister</taxon>
    </lineage>
</organism>
<dbReference type="InterPro" id="IPR001932">
    <property type="entry name" value="PPM-type_phosphatase-like_dom"/>
</dbReference>
<evidence type="ECO:0000259" key="1">
    <source>
        <dbReference type="PROSITE" id="PS51746"/>
    </source>
</evidence>
<sequence length="253" mass="28290">MITNYGISKTGLIRKNNEDSISIFKNSCYILADGMGGYDGGETASQLAVNAVKSFLTKYELHAINEQVLTNAIQFANQEVLKHKKQAMTLSSMGTTLIVVVIHGNVLYWAHVGDSRLYIFNNKIESITQITEDHSFVMHLFKEGKINFSEMKKHPRQNEITRAVGIKPELVVDKGHLTFDINSVMLLCSDGLTSMVTDQSINNCMKKHKIIKKFNLKACMNELIDMTYKAGAEDNVSVILACDESLENGVNYE</sequence>
<protein>
    <recommendedName>
        <fullName evidence="1">PPM-type phosphatase domain-containing protein</fullName>
    </recommendedName>
</protein>
<dbReference type="PANTHER" id="PTHR13832:SF827">
    <property type="entry name" value="PROTEIN PHOSPHATASE 1L"/>
    <property type="match status" value="1"/>
</dbReference>
<dbReference type="Proteomes" id="UP000094757">
    <property type="component" value="Chromosome"/>
</dbReference>